<keyword evidence="2" id="KW-0812">Transmembrane</keyword>
<feature type="transmembrane region" description="Helical" evidence="2">
    <location>
        <begin position="447"/>
        <end position="467"/>
    </location>
</feature>
<feature type="region of interest" description="Disordered" evidence="1">
    <location>
        <begin position="43"/>
        <end position="70"/>
    </location>
</feature>
<organism evidence="3 4">
    <name type="scientific">Reichenbachiella carrageenanivorans</name>
    <dbReference type="NCBI Taxonomy" id="2979869"/>
    <lineage>
        <taxon>Bacteria</taxon>
        <taxon>Pseudomonadati</taxon>
        <taxon>Bacteroidota</taxon>
        <taxon>Cytophagia</taxon>
        <taxon>Cytophagales</taxon>
        <taxon>Reichenbachiellaceae</taxon>
        <taxon>Reichenbachiella</taxon>
    </lineage>
</organism>
<dbReference type="Pfam" id="PF10101">
    <property type="entry name" value="DUF2339"/>
    <property type="match status" value="1"/>
</dbReference>
<feature type="transmembrane region" description="Helical" evidence="2">
    <location>
        <begin position="750"/>
        <end position="768"/>
    </location>
</feature>
<feature type="transmembrane region" description="Helical" evidence="2">
    <location>
        <begin position="282"/>
        <end position="300"/>
    </location>
</feature>
<feature type="transmembrane region" description="Helical" evidence="2">
    <location>
        <begin position="487"/>
        <end position="506"/>
    </location>
</feature>
<feature type="transmembrane region" description="Helical" evidence="2">
    <location>
        <begin position="586"/>
        <end position="603"/>
    </location>
</feature>
<feature type="transmembrane region" description="Helical" evidence="2">
    <location>
        <begin position="656"/>
        <end position="674"/>
    </location>
</feature>
<keyword evidence="2" id="KW-1133">Transmembrane helix</keyword>
<dbReference type="RefSeq" id="WP_263050114.1">
    <property type="nucleotide sequence ID" value="NZ_CP106735.1"/>
</dbReference>
<keyword evidence="4" id="KW-1185">Reference proteome</keyword>
<feature type="transmembrane region" description="Helical" evidence="2">
    <location>
        <begin position="207"/>
        <end position="228"/>
    </location>
</feature>
<accession>A0ABY6CWX6</accession>
<feature type="transmembrane region" description="Helical" evidence="2">
    <location>
        <begin position="725"/>
        <end position="744"/>
    </location>
</feature>
<feature type="transmembrane region" description="Helical" evidence="2">
    <location>
        <begin position="694"/>
        <end position="713"/>
    </location>
</feature>
<keyword evidence="2" id="KW-0472">Membrane</keyword>
<name>A0ABY6CWX6_9BACT</name>
<dbReference type="PANTHER" id="PTHR38434">
    <property type="entry name" value="BLL2549 PROTEIN"/>
    <property type="match status" value="1"/>
</dbReference>
<evidence type="ECO:0000256" key="2">
    <source>
        <dbReference type="SAM" id="Phobius"/>
    </source>
</evidence>
<dbReference type="EMBL" id="CP106735">
    <property type="protein sequence ID" value="UXX78368.1"/>
    <property type="molecule type" value="Genomic_DNA"/>
</dbReference>
<feature type="transmembrane region" description="Helical" evidence="2">
    <location>
        <begin position="154"/>
        <end position="174"/>
    </location>
</feature>
<feature type="transmembrane region" description="Helical" evidence="2">
    <location>
        <begin position="345"/>
        <end position="364"/>
    </location>
</feature>
<feature type="transmembrane region" description="Helical" evidence="2">
    <location>
        <begin position="370"/>
        <end position="391"/>
    </location>
</feature>
<feature type="transmembrane region" description="Helical" evidence="2">
    <location>
        <begin position="125"/>
        <end position="142"/>
    </location>
</feature>
<feature type="transmembrane region" description="Helical" evidence="2">
    <location>
        <begin position="312"/>
        <end position="333"/>
    </location>
</feature>
<feature type="transmembrane region" description="Helical" evidence="2">
    <location>
        <begin position="181"/>
        <end position="201"/>
    </location>
</feature>
<dbReference type="InterPro" id="IPR019286">
    <property type="entry name" value="DUF2339_TM"/>
</dbReference>
<dbReference type="PANTHER" id="PTHR38434:SF1">
    <property type="entry name" value="BLL2549 PROTEIN"/>
    <property type="match status" value="1"/>
</dbReference>
<dbReference type="Proteomes" id="UP001062165">
    <property type="component" value="Chromosome"/>
</dbReference>
<feature type="transmembrane region" description="Helical" evidence="2">
    <location>
        <begin position="257"/>
        <end position="277"/>
    </location>
</feature>
<evidence type="ECO:0000256" key="1">
    <source>
        <dbReference type="SAM" id="MobiDB-lite"/>
    </source>
</evidence>
<feature type="transmembrane region" description="Helical" evidence="2">
    <location>
        <begin position="424"/>
        <end position="440"/>
    </location>
</feature>
<proteinExistence type="predicted"/>
<feature type="transmembrane region" description="Helical" evidence="2">
    <location>
        <begin position="623"/>
        <end position="640"/>
    </location>
</feature>
<protein>
    <submittedName>
        <fullName evidence="3">DUF2339 domain-containing protein</fullName>
    </submittedName>
</protein>
<gene>
    <name evidence="3" type="ORF">N7E81_13485</name>
</gene>
<feature type="transmembrane region" description="Helical" evidence="2">
    <location>
        <begin position="556"/>
        <end position="574"/>
    </location>
</feature>
<feature type="transmembrane region" description="Helical" evidence="2">
    <location>
        <begin position="235"/>
        <end position="251"/>
    </location>
</feature>
<reference evidence="3" key="1">
    <citation type="submission" date="2022-10" db="EMBL/GenBank/DDBJ databases">
        <title>Comparative genomics and taxonomic characterization of three novel marine species of genus Reichenbachiella exhibiting antioxidant and polysaccharide degradation activities.</title>
        <authorList>
            <person name="Muhammad N."/>
            <person name="Lee Y.-J."/>
            <person name="Ko J."/>
            <person name="Kim S.-G."/>
        </authorList>
    </citation>
    <scope>NUCLEOTIDE SEQUENCE</scope>
    <source>
        <strain evidence="3">Wsw4-B4</strain>
    </source>
</reference>
<evidence type="ECO:0000313" key="3">
    <source>
        <dbReference type="EMBL" id="UXX78368.1"/>
    </source>
</evidence>
<sequence length="782" mass="88690">MEGFIVLLLIVLLILLVKLMGRIDKVDAKVQSVYDELKGRSNAVSGRPVAQPLEESPKPVEKPSVAPEEPVVDKTPDVIRQVIAQSQAPQVTPAALVKKKKIKAPPKPSFMERNPDLEKFIGENLMSKIGIVIFVIGMGFLVKLGIDNEVITESMRVAIGVLIGGGMIGLAHYMRTTFSKFSSILIGGALAVLYFTIALAFHEYALLPQTAAFIIMVVITAFGVLLSIAYDRKELAVLAIIGGFGTPFFVSTGSGNYLMLLTYILILDIGMLTLVYFKKWNVINYLAYGFTYVLFIGVYISEFINDEVGARWPLFFFLTGFYLIFFLMTIIYNVKNKRKFKYPEIIMLLTNTSLYFGLGLAIIHGYKEGLLSGLFTAMVAVFNFGFVYTLYKRKDIDKNLLFLLIGLVLTFVSLIAPIQLEGNYITLFWAVEAVLLLWLSQKSGIRLMIAASALITVLMLISLVMDWQHNYYPLEEYIDLSLFLNKAFVASFVAMLSLLGASLLLKQDAVVEVRGVQIIWRALYLRVLLAIVFYFGFLFELNYQFVRFDYQDTHRLILLGIYNFTYVLLILAVYRRQPSELLRKSGFVLSILAVFSYMTFYLQTITDARSFYALDSEASTGFYWHYIMLILFVLILTYLFRDIRQQYTFKSKEGTIFLWVLAFIGVYVCTTEVTHLSVMRQYGTDLDDYGAYDLAIRSVFPVVWTLSALVLMVAGMRLRLKPLRLASLVLFLVTIVKLFFYDLAGNSTGKIISFILLGVILLLTSFLYQKLKFIIQDDEKKE</sequence>
<feature type="transmembrane region" description="Helical" evidence="2">
    <location>
        <begin position="6"/>
        <end position="23"/>
    </location>
</feature>
<feature type="transmembrane region" description="Helical" evidence="2">
    <location>
        <begin position="400"/>
        <end position="418"/>
    </location>
</feature>
<feature type="transmembrane region" description="Helical" evidence="2">
    <location>
        <begin position="518"/>
        <end position="536"/>
    </location>
</feature>
<evidence type="ECO:0000313" key="4">
    <source>
        <dbReference type="Proteomes" id="UP001062165"/>
    </source>
</evidence>